<sequence>MFGNVGGAIGFTVASAIWQNTLPTKLLEYLPEDQQENLLMIYADINTQLSYPIGSPTREAIQHAYADAYLRLLATGTAVWVIGFGGVFMWRNINVIGVKQAKGHVW</sequence>
<proteinExistence type="predicted"/>
<reference evidence="1" key="1">
    <citation type="submission" date="2022-08" db="EMBL/GenBank/DDBJ databases">
        <title>Genome Sequence of Lecanicillium fungicola.</title>
        <authorList>
            <person name="Buettner E."/>
        </authorList>
    </citation>
    <scope>NUCLEOTIDE SEQUENCE</scope>
    <source>
        <strain evidence="1">Babe33</strain>
    </source>
</reference>
<dbReference type="Proteomes" id="UP001143910">
    <property type="component" value="Unassembled WGS sequence"/>
</dbReference>
<comment type="caution">
    <text evidence="1">The sequence shown here is derived from an EMBL/GenBank/DDBJ whole genome shotgun (WGS) entry which is preliminary data.</text>
</comment>
<evidence type="ECO:0000313" key="2">
    <source>
        <dbReference type="Proteomes" id="UP001143910"/>
    </source>
</evidence>
<dbReference type="EMBL" id="JANJQO010002212">
    <property type="protein sequence ID" value="KAJ2967707.1"/>
    <property type="molecule type" value="Genomic_DNA"/>
</dbReference>
<evidence type="ECO:0000313" key="1">
    <source>
        <dbReference type="EMBL" id="KAJ2967707.1"/>
    </source>
</evidence>
<gene>
    <name evidence="1" type="ORF">NQ176_g9531</name>
</gene>
<accession>A0ACC1ML24</accession>
<protein>
    <submittedName>
        <fullName evidence="1">Uncharacterized protein</fullName>
    </submittedName>
</protein>
<organism evidence="1 2">
    <name type="scientific">Zarea fungicola</name>
    <dbReference type="NCBI Taxonomy" id="93591"/>
    <lineage>
        <taxon>Eukaryota</taxon>
        <taxon>Fungi</taxon>
        <taxon>Dikarya</taxon>
        <taxon>Ascomycota</taxon>
        <taxon>Pezizomycotina</taxon>
        <taxon>Sordariomycetes</taxon>
        <taxon>Hypocreomycetidae</taxon>
        <taxon>Hypocreales</taxon>
        <taxon>Cordycipitaceae</taxon>
        <taxon>Zarea</taxon>
    </lineage>
</organism>
<keyword evidence="2" id="KW-1185">Reference proteome</keyword>
<name>A0ACC1ML24_9HYPO</name>